<keyword evidence="2" id="KW-1185">Reference proteome</keyword>
<organism evidence="1 2">
    <name type="scientific">Nocardioides daedukensis</name>
    <dbReference type="NCBI Taxonomy" id="634462"/>
    <lineage>
        <taxon>Bacteria</taxon>
        <taxon>Bacillati</taxon>
        <taxon>Actinomycetota</taxon>
        <taxon>Actinomycetes</taxon>
        <taxon>Propionibacteriales</taxon>
        <taxon>Nocardioidaceae</taxon>
        <taxon>Nocardioides</taxon>
    </lineage>
</organism>
<name>A0A7Y9S0L7_9ACTN</name>
<dbReference type="AlphaFoldDB" id="A0A7Y9S0L7"/>
<proteinExistence type="predicted"/>
<dbReference type="Proteomes" id="UP000540656">
    <property type="component" value="Unassembled WGS sequence"/>
</dbReference>
<reference evidence="1 2" key="1">
    <citation type="submission" date="2020-07" db="EMBL/GenBank/DDBJ databases">
        <title>Sequencing the genomes of 1000 actinobacteria strains.</title>
        <authorList>
            <person name="Klenk H.-P."/>
        </authorList>
    </citation>
    <scope>NUCLEOTIDE SEQUENCE [LARGE SCALE GENOMIC DNA]</scope>
    <source>
        <strain evidence="1 2">DSM 23819</strain>
    </source>
</reference>
<dbReference type="Gene3D" id="3.40.960.10">
    <property type="entry name" value="VSR Endonuclease"/>
    <property type="match status" value="1"/>
</dbReference>
<evidence type="ECO:0000313" key="1">
    <source>
        <dbReference type="EMBL" id="NYG58053.1"/>
    </source>
</evidence>
<evidence type="ECO:0008006" key="3">
    <source>
        <dbReference type="Google" id="ProtNLM"/>
    </source>
</evidence>
<sequence>MIQPFRGVYHADRVEDDLALRIGCLLLVMPADAVITDRTAAWLHGATMVLAPGAHLDVPRVSLYRQPGYRLRNKLVKSGERTFASHDLMSVGGIRVTTPLRTACDLGRLLHRDQAFAAMDALMRVGGFSNLRLQIELERFKGARGVRQARSLAPLADPRAESQPESILRLRWLDLTTLPRPVPQLEVVRRGGRGSFWLDLAEPDLRYAAEYDGVQWHEDERQKQKDRARRREICDEHGFIIDVLGASDLFGPHANPWGILQDGIARAERRRR</sequence>
<evidence type="ECO:0000313" key="2">
    <source>
        <dbReference type="Proteomes" id="UP000540656"/>
    </source>
</evidence>
<gene>
    <name evidence="1" type="ORF">BJ980_000976</name>
</gene>
<comment type="caution">
    <text evidence="1">The sequence shown here is derived from an EMBL/GenBank/DDBJ whole genome shotgun (WGS) entry which is preliminary data.</text>
</comment>
<accession>A0A7Y9S0L7</accession>
<dbReference type="EMBL" id="JACCAA010000001">
    <property type="protein sequence ID" value="NYG58053.1"/>
    <property type="molecule type" value="Genomic_DNA"/>
</dbReference>
<protein>
    <recommendedName>
        <fullName evidence="3">DUF559 domain-containing protein</fullName>
    </recommendedName>
</protein>